<comment type="caution">
    <text evidence="1">The sequence shown here is derived from an EMBL/GenBank/DDBJ whole genome shotgun (WGS) entry which is preliminary data.</text>
</comment>
<proteinExistence type="predicted"/>
<protein>
    <submittedName>
        <fullName evidence="1">Uncharacterized protein</fullName>
    </submittedName>
</protein>
<accession>A0A0F9IXV6</accession>
<sequence>MSLDFKDQDAVRQEQKKYLEYFRDADDMRLLECPGCSTHIAVQVSELNSFDIDCDCGTTFAHDTYKGRILTVSGAIASIS</sequence>
<name>A0A0F9IXV6_9ZZZZ</name>
<evidence type="ECO:0000313" key="1">
    <source>
        <dbReference type="EMBL" id="KKM24924.1"/>
    </source>
</evidence>
<reference evidence="1" key="1">
    <citation type="journal article" date="2015" name="Nature">
        <title>Complex archaea that bridge the gap between prokaryotes and eukaryotes.</title>
        <authorList>
            <person name="Spang A."/>
            <person name="Saw J.H."/>
            <person name="Jorgensen S.L."/>
            <person name="Zaremba-Niedzwiedzka K."/>
            <person name="Martijn J."/>
            <person name="Lind A.E."/>
            <person name="van Eijk R."/>
            <person name="Schleper C."/>
            <person name="Guy L."/>
            <person name="Ettema T.J."/>
        </authorList>
    </citation>
    <scope>NUCLEOTIDE SEQUENCE</scope>
</reference>
<organism evidence="1">
    <name type="scientific">marine sediment metagenome</name>
    <dbReference type="NCBI Taxonomy" id="412755"/>
    <lineage>
        <taxon>unclassified sequences</taxon>
        <taxon>metagenomes</taxon>
        <taxon>ecological metagenomes</taxon>
    </lineage>
</organism>
<dbReference type="EMBL" id="LAZR01012824">
    <property type="protein sequence ID" value="KKM24924.1"/>
    <property type="molecule type" value="Genomic_DNA"/>
</dbReference>
<dbReference type="AlphaFoldDB" id="A0A0F9IXV6"/>
<gene>
    <name evidence="1" type="ORF">LCGC14_1600180</name>
</gene>